<feature type="region of interest" description="Disordered" evidence="1">
    <location>
        <begin position="180"/>
        <end position="222"/>
    </location>
</feature>
<dbReference type="Proteomes" id="UP000807469">
    <property type="component" value="Unassembled WGS sequence"/>
</dbReference>
<evidence type="ECO:0000256" key="1">
    <source>
        <dbReference type="SAM" id="MobiDB-lite"/>
    </source>
</evidence>
<sequence>MGGAHVKARLEGRRYPCAWKTTQTHSPGSVKRCQVHLSIMGVVATSPSHNLRLSLFTVLAVNRVPALQVFTSQQLATCLATRNVHTGKDFTSNQDIRAHHRTTHLTHPGDRTRTKALHHRGRSVLEEAEAEEDMHPTNTTIIASITAGRVSISPSSLSHRTSHRRHRSYHSIRISRFGMPARTNSSSSYDAPGMYTSMMRSQPPNSAQGSGPGGGSGDPFAAFLDADEQSRQHSLLVRPWLGELAGLSIRQQPQCIEPQQPQLEQQCRRWRCRRGRS</sequence>
<organism evidence="2 3">
    <name type="scientific">Pholiota conissans</name>
    <dbReference type="NCBI Taxonomy" id="109636"/>
    <lineage>
        <taxon>Eukaryota</taxon>
        <taxon>Fungi</taxon>
        <taxon>Dikarya</taxon>
        <taxon>Basidiomycota</taxon>
        <taxon>Agaricomycotina</taxon>
        <taxon>Agaricomycetes</taxon>
        <taxon>Agaricomycetidae</taxon>
        <taxon>Agaricales</taxon>
        <taxon>Agaricineae</taxon>
        <taxon>Strophariaceae</taxon>
        <taxon>Pholiota</taxon>
    </lineage>
</organism>
<reference evidence="2" key="1">
    <citation type="submission" date="2020-11" db="EMBL/GenBank/DDBJ databases">
        <authorList>
            <consortium name="DOE Joint Genome Institute"/>
            <person name="Ahrendt S."/>
            <person name="Riley R."/>
            <person name="Andreopoulos W."/>
            <person name="Labutti K."/>
            <person name="Pangilinan J."/>
            <person name="Ruiz-Duenas F.J."/>
            <person name="Barrasa J.M."/>
            <person name="Sanchez-Garcia M."/>
            <person name="Camarero S."/>
            <person name="Miyauchi S."/>
            <person name="Serrano A."/>
            <person name="Linde D."/>
            <person name="Babiker R."/>
            <person name="Drula E."/>
            <person name="Ayuso-Fernandez I."/>
            <person name="Pacheco R."/>
            <person name="Padilla G."/>
            <person name="Ferreira P."/>
            <person name="Barriuso J."/>
            <person name="Kellner H."/>
            <person name="Castanera R."/>
            <person name="Alfaro M."/>
            <person name="Ramirez L."/>
            <person name="Pisabarro A.G."/>
            <person name="Kuo A."/>
            <person name="Tritt A."/>
            <person name="Lipzen A."/>
            <person name="He G."/>
            <person name="Yan M."/>
            <person name="Ng V."/>
            <person name="Cullen D."/>
            <person name="Martin F."/>
            <person name="Rosso M.-N."/>
            <person name="Henrissat B."/>
            <person name="Hibbett D."/>
            <person name="Martinez A.T."/>
            <person name="Grigoriev I.V."/>
        </authorList>
    </citation>
    <scope>NUCLEOTIDE SEQUENCE</scope>
    <source>
        <strain evidence="2">CIRM-BRFM 674</strain>
    </source>
</reference>
<proteinExistence type="predicted"/>
<dbReference type="AlphaFoldDB" id="A0A9P6CMN4"/>
<accession>A0A9P6CMN4</accession>
<protein>
    <submittedName>
        <fullName evidence="2">Uncharacterized protein</fullName>
    </submittedName>
</protein>
<gene>
    <name evidence="2" type="ORF">BDN70DRAFT_516834</name>
</gene>
<dbReference type="EMBL" id="MU155597">
    <property type="protein sequence ID" value="KAF9471952.1"/>
    <property type="molecule type" value="Genomic_DNA"/>
</dbReference>
<comment type="caution">
    <text evidence="2">The sequence shown here is derived from an EMBL/GenBank/DDBJ whole genome shotgun (WGS) entry which is preliminary data.</text>
</comment>
<evidence type="ECO:0000313" key="2">
    <source>
        <dbReference type="EMBL" id="KAF9471952.1"/>
    </source>
</evidence>
<name>A0A9P6CMN4_9AGAR</name>
<keyword evidence="3" id="KW-1185">Reference proteome</keyword>
<evidence type="ECO:0000313" key="3">
    <source>
        <dbReference type="Proteomes" id="UP000807469"/>
    </source>
</evidence>